<dbReference type="AlphaFoldDB" id="X1NFN0"/>
<proteinExistence type="predicted"/>
<dbReference type="SUPFAM" id="SSF51445">
    <property type="entry name" value="(Trans)glycosidases"/>
    <property type="match status" value="1"/>
</dbReference>
<organism evidence="1">
    <name type="scientific">marine sediment metagenome</name>
    <dbReference type="NCBI Taxonomy" id="412755"/>
    <lineage>
        <taxon>unclassified sequences</taxon>
        <taxon>metagenomes</taxon>
        <taxon>ecological metagenomes</taxon>
    </lineage>
</organism>
<evidence type="ECO:0000313" key="1">
    <source>
        <dbReference type="EMBL" id="GAI29001.1"/>
    </source>
</evidence>
<dbReference type="Gene3D" id="3.20.20.80">
    <property type="entry name" value="Glycosidases"/>
    <property type="match status" value="1"/>
</dbReference>
<reference evidence="1" key="1">
    <citation type="journal article" date="2014" name="Front. Microbiol.">
        <title>High frequency of phylogenetically diverse reductive dehalogenase-homologous genes in deep subseafloor sedimentary metagenomes.</title>
        <authorList>
            <person name="Kawai M."/>
            <person name="Futagami T."/>
            <person name="Toyoda A."/>
            <person name="Takaki Y."/>
            <person name="Nishi S."/>
            <person name="Hori S."/>
            <person name="Arai W."/>
            <person name="Tsubouchi T."/>
            <person name="Morono Y."/>
            <person name="Uchiyama I."/>
            <person name="Ito T."/>
            <person name="Fujiyama A."/>
            <person name="Inagaki F."/>
            <person name="Takami H."/>
        </authorList>
    </citation>
    <scope>NUCLEOTIDE SEQUENCE</scope>
    <source>
        <strain evidence="1">Expedition CK06-06</strain>
    </source>
</reference>
<gene>
    <name evidence="1" type="ORF">S06H3_32396</name>
</gene>
<feature type="non-terminal residue" evidence="1">
    <location>
        <position position="1"/>
    </location>
</feature>
<dbReference type="EMBL" id="BARV01019263">
    <property type="protein sequence ID" value="GAI29001.1"/>
    <property type="molecule type" value="Genomic_DNA"/>
</dbReference>
<protein>
    <recommendedName>
        <fullName evidence="2">Alpha-L-arabinofuranosidase C-terminal domain-containing protein</fullName>
    </recommendedName>
</protein>
<accession>X1NFN0</accession>
<comment type="caution">
    <text evidence="1">The sequence shown here is derived from an EMBL/GenBank/DDBJ whole genome shotgun (WGS) entry which is preliminary data.</text>
</comment>
<evidence type="ECO:0008006" key="2">
    <source>
        <dbReference type="Google" id="ProtNLM"/>
    </source>
</evidence>
<dbReference type="InterPro" id="IPR013780">
    <property type="entry name" value="Glyco_hydro_b"/>
</dbReference>
<name>X1NFN0_9ZZZZ</name>
<sequence>VDFSRAMKAVDQSIKIAANGRTIEWWQRALSICVKDIDYLCVSNYPVYDYKKGYLTYRNNITDLLREVNVALDAIDRFTTGEDKARLKVIVAEYGSMDWAGTWPHINNMGHNLASFEMTGEQLKIPRLEFSCFWNTRWIHNTEKEDSIFDALDKDGNFNANGYGLAIWGNFLAPKMVKTSSTVRIRTFASYDRKKRKLFVYIINKSESQEALRLELKGYAVESIEQRWELVGKGPSDTEPVWQKNESFLNGSPLELTVPGTSITVIEFELKST</sequence>
<dbReference type="InterPro" id="IPR017853">
    <property type="entry name" value="GH"/>
</dbReference>
<dbReference type="Gene3D" id="2.60.40.1180">
    <property type="entry name" value="Golgi alpha-mannosidase II"/>
    <property type="match status" value="1"/>
</dbReference>